<dbReference type="GO" id="GO:0006995">
    <property type="term" value="P:cellular response to nitrogen starvation"/>
    <property type="evidence" value="ECO:0007669"/>
    <property type="project" value="TreeGrafter"/>
</dbReference>
<dbReference type="InterPro" id="IPR000594">
    <property type="entry name" value="ThiF_NAD_FAD-bd"/>
</dbReference>
<dbReference type="AlphaFoldDB" id="A0A7S4GJ60"/>
<feature type="domain" description="THIF-type NAD/FAD binding fold" evidence="8">
    <location>
        <begin position="344"/>
        <end position="572"/>
    </location>
</feature>
<evidence type="ECO:0000259" key="9">
    <source>
        <dbReference type="Pfam" id="PF16420"/>
    </source>
</evidence>
<dbReference type="Pfam" id="PF00899">
    <property type="entry name" value="ThiF"/>
    <property type="match status" value="1"/>
</dbReference>
<evidence type="ECO:0000313" key="10">
    <source>
        <dbReference type="EMBL" id="CAE0838612.1"/>
    </source>
</evidence>
<dbReference type="GO" id="GO:0019779">
    <property type="term" value="F:Atg8 activating enzyme activity"/>
    <property type="evidence" value="ECO:0007669"/>
    <property type="project" value="TreeGrafter"/>
</dbReference>
<dbReference type="NCBIfam" id="TIGR01381">
    <property type="entry name" value="E1_like_apg7"/>
    <property type="match status" value="1"/>
</dbReference>
<evidence type="ECO:0000256" key="1">
    <source>
        <dbReference type="ARBA" id="ARBA00010931"/>
    </source>
</evidence>
<dbReference type="InterPro" id="IPR042522">
    <property type="entry name" value="Atg7_N_1"/>
</dbReference>
<dbReference type="Gene3D" id="3.40.140.70">
    <property type="entry name" value="Ubiquitin-like modifier-activating enzyme ATG7 N-terminal domain"/>
    <property type="match status" value="1"/>
</dbReference>
<reference evidence="10" key="1">
    <citation type="submission" date="2021-01" db="EMBL/GenBank/DDBJ databases">
        <authorList>
            <person name="Corre E."/>
            <person name="Pelletier E."/>
            <person name="Niang G."/>
            <person name="Scheremetjew M."/>
            <person name="Finn R."/>
            <person name="Kale V."/>
            <person name="Holt S."/>
            <person name="Cochrane G."/>
            <person name="Meng A."/>
            <person name="Brown T."/>
            <person name="Cohen L."/>
        </authorList>
    </citation>
    <scope>NUCLEOTIDE SEQUENCE</scope>
    <source>
        <strain evidence="10">CCMP1594</strain>
    </source>
</reference>
<gene>
    <name evidence="10" type="ORF">EGYM00163_LOCUS49984</name>
</gene>
<dbReference type="InterPro" id="IPR032197">
    <property type="entry name" value="Atg7_N"/>
</dbReference>
<comment type="subunit">
    <text evidence="7">Homodimer.</text>
</comment>
<evidence type="ECO:0000256" key="6">
    <source>
        <dbReference type="PIRSR" id="PIRSR606285-1"/>
    </source>
</evidence>
<name>A0A7S4GJ60_9EUGL</name>
<organism evidence="10">
    <name type="scientific">Eutreptiella gymnastica</name>
    <dbReference type="NCBI Taxonomy" id="73025"/>
    <lineage>
        <taxon>Eukaryota</taxon>
        <taxon>Discoba</taxon>
        <taxon>Euglenozoa</taxon>
        <taxon>Euglenida</taxon>
        <taxon>Spirocuta</taxon>
        <taxon>Euglenophyceae</taxon>
        <taxon>Eutreptiales</taxon>
        <taxon>Eutreptiaceae</taxon>
        <taxon>Eutreptiella</taxon>
    </lineage>
</organism>
<dbReference type="GO" id="GO:0032446">
    <property type="term" value="P:protein modification by small protein conjugation"/>
    <property type="evidence" value="ECO:0007669"/>
    <property type="project" value="TreeGrafter"/>
</dbReference>
<accession>A0A7S4GJ60</accession>
<dbReference type="PANTHER" id="PTHR10953:SF3">
    <property type="entry name" value="UBIQUITIN-LIKE MODIFIER-ACTIVATING ENZYME ATG7"/>
    <property type="match status" value="1"/>
</dbReference>
<comment type="function">
    <text evidence="7">E1-like activating enzyme involved in the 2 ubiquitin-like systems required for autophagy.</text>
</comment>
<keyword evidence="5 7" id="KW-0072">Autophagy</keyword>
<evidence type="ECO:0000259" key="8">
    <source>
        <dbReference type="Pfam" id="PF00899"/>
    </source>
</evidence>
<comment type="similarity">
    <text evidence="1 7">Belongs to the ATG7 family.</text>
</comment>
<keyword evidence="4 7" id="KW-0653">Protein transport</keyword>
<dbReference type="SUPFAM" id="SSF69572">
    <property type="entry name" value="Activating enzymes of the ubiquitin-like proteins"/>
    <property type="match status" value="1"/>
</dbReference>
<dbReference type="FunFam" id="3.40.50.720:FF:000243">
    <property type="entry name" value="Ubiquitin-like modifier-activating enzyme ATG7"/>
    <property type="match status" value="1"/>
</dbReference>
<comment type="subcellular location">
    <subcellularLocation>
        <location evidence="7">Cytoplasm</location>
    </subcellularLocation>
    <subcellularLocation>
        <location evidence="7">Preautophagosomal structure</location>
    </subcellularLocation>
</comment>
<dbReference type="GO" id="GO:0019778">
    <property type="term" value="F:Atg12 activating enzyme activity"/>
    <property type="evidence" value="ECO:0007669"/>
    <property type="project" value="TreeGrafter"/>
</dbReference>
<feature type="domain" description="Ubiquitin-like modifier-activating enzyme Atg7 N-terminal" evidence="9">
    <location>
        <begin position="11"/>
        <end position="325"/>
    </location>
</feature>
<dbReference type="Gene3D" id="3.40.140.100">
    <property type="entry name" value="Ubiquitin-like modifier-activating enzyme ATG7 C-terminal domain"/>
    <property type="match status" value="1"/>
</dbReference>
<dbReference type="Pfam" id="PF16420">
    <property type="entry name" value="ATG7_N"/>
    <property type="match status" value="1"/>
</dbReference>
<dbReference type="InterPro" id="IPR006285">
    <property type="entry name" value="Atg7"/>
</dbReference>
<dbReference type="GO" id="GO:0000422">
    <property type="term" value="P:autophagy of mitochondrion"/>
    <property type="evidence" value="ECO:0007669"/>
    <property type="project" value="TreeGrafter"/>
</dbReference>
<evidence type="ECO:0000256" key="4">
    <source>
        <dbReference type="ARBA" id="ARBA00022927"/>
    </source>
</evidence>
<sequence>MASPASETVPLQFEPFTCRVEVEFWFDLERRKLHEYKDDVSPVAVWGSYATSSHAAIPSFVTLGVDAFGSCNALPFHFPVEGTLVNTNTMEELKRYDRRRLLEDAGAKIWESITTGAWLDNPGALTQFLLLCFADLKSHKFHYCAAFPVLLPAESFRRRGPPLSIAQVFNDQQQRALSEGYQALRGLLPDQTSPLAAAQVSAFVVSLEKATEAVQVHPVSVWKELSGTEDRRVWLAVADPCAAATTAGWPLRNVLFALTHQFELEGTVNVLCYREVPGRHDISHSFAMEVCVSKGRLLKEGATSPPCAGWPADNKLKPVDLSPLMDAEKLSNSSATLNLSLMKWRMLPDLDLQLFENTKCLLIGAGTLGCNVARTLMMWGITRFTFVDYGKVSYSNPVRQTLFDFNDAREGAPKAQAAAQACRRIYPAVQVGSHVLSIPMPGHPVDAKRRAAVSDDVAQLSALIEEADVVFLLTDSRESRWLPTLLCSKHNKLCVNAALGFGGYMVMRHGVRTEAPEQRLGCYFCNEVTAPRDSLSDRTLDQQCTVTRPGVSAMASALAVELMAACLQHPLKGAAPADKEHDDATSLLGLVPHQIRGQVDNFQQHLMYGRAYDKCIACSASVVEAYEKQGFDFVASVLNEPELLEELTGLKAVKEEVDKLLEGDLGDMEAIDDEDEEWEM</sequence>
<dbReference type="GO" id="GO:0000407">
    <property type="term" value="C:phagophore assembly site"/>
    <property type="evidence" value="ECO:0007669"/>
    <property type="project" value="UniProtKB-SubCell"/>
</dbReference>
<dbReference type="GO" id="GO:0015031">
    <property type="term" value="P:protein transport"/>
    <property type="evidence" value="ECO:0007669"/>
    <property type="project" value="UniProtKB-UniRule"/>
</dbReference>
<dbReference type="Gene3D" id="3.40.50.720">
    <property type="entry name" value="NAD(P)-binding Rossmann-like Domain"/>
    <property type="match status" value="1"/>
</dbReference>
<dbReference type="EMBL" id="HBJA01145525">
    <property type="protein sequence ID" value="CAE0838612.1"/>
    <property type="molecule type" value="Transcribed_RNA"/>
</dbReference>
<evidence type="ECO:0000256" key="7">
    <source>
        <dbReference type="RuleBase" id="RU366022"/>
    </source>
</evidence>
<feature type="active site" description="Glycyl thioester intermediate" evidence="6">
    <location>
        <position position="544"/>
    </location>
</feature>
<protein>
    <recommendedName>
        <fullName evidence="2 7">Ubiquitin-like modifier-activating enzyme ATG7</fullName>
    </recommendedName>
    <alternativeName>
        <fullName evidence="7">Autophagy-related protein 7</fullName>
    </alternativeName>
</protein>
<dbReference type="InterPro" id="IPR035985">
    <property type="entry name" value="Ubiquitin-activating_enz"/>
</dbReference>
<evidence type="ECO:0000256" key="2">
    <source>
        <dbReference type="ARBA" id="ARBA00017647"/>
    </source>
</evidence>
<dbReference type="GO" id="GO:0034727">
    <property type="term" value="P:piecemeal microautophagy of the nucleus"/>
    <property type="evidence" value="ECO:0007669"/>
    <property type="project" value="TreeGrafter"/>
</dbReference>
<proteinExistence type="inferred from homology"/>
<dbReference type="InterPro" id="IPR045886">
    <property type="entry name" value="ThiF/MoeB/HesA"/>
</dbReference>
<keyword evidence="7" id="KW-0833">Ubl conjugation pathway</keyword>
<keyword evidence="7" id="KW-0963">Cytoplasm</keyword>
<evidence type="ECO:0000256" key="3">
    <source>
        <dbReference type="ARBA" id="ARBA00022448"/>
    </source>
</evidence>
<dbReference type="GO" id="GO:0000045">
    <property type="term" value="P:autophagosome assembly"/>
    <property type="evidence" value="ECO:0007669"/>
    <property type="project" value="TreeGrafter"/>
</dbReference>
<evidence type="ECO:0000256" key="5">
    <source>
        <dbReference type="ARBA" id="ARBA00023006"/>
    </source>
</evidence>
<dbReference type="InterPro" id="IPR042523">
    <property type="entry name" value="Atg7_N_2"/>
</dbReference>
<keyword evidence="3 7" id="KW-0813">Transport</keyword>
<dbReference type="PANTHER" id="PTHR10953">
    <property type="entry name" value="UBIQUITIN-ACTIVATING ENZYME E1"/>
    <property type="match status" value="1"/>
</dbReference>